<reference evidence="1 2" key="1">
    <citation type="submission" date="2019-09" db="EMBL/GenBank/DDBJ databases">
        <authorList>
            <person name="Chandra G."/>
            <person name="Truman W A."/>
        </authorList>
    </citation>
    <scope>NUCLEOTIDE SEQUENCE [LARGE SCALE GENOMIC DNA]</scope>
    <source>
        <strain evidence="1">PS631</strain>
    </source>
</reference>
<dbReference type="OrthoDB" id="6888752at2"/>
<dbReference type="PANTHER" id="PTHR32305:SF15">
    <property type="entry name" value="PROTEIN RHSA-RELATED"/>
    <property type="match status" value="1"/>
</dbReference>
<evidence type="ECO:0008006" key="3">
    <source>
        <dbReference type="Google" id="ProtNLM"/>
    </source>
</evidence>
<dbReference type="EMBL" id="CABVHF010000002">
    <property type="protein sequence ID" value="VVM61955.1"/>
    <property type="molecule type" value="Genomic_DNA"/>
</dbReference>
<accession>A0A5E6QZV7</accession>
<dbReference type="Gene3D" id="2.180.10.10">
    <property type="entry name" value="RHS repeat-associated core"/>
    <property type="match status" value="1"/>
</dbReference>
<dbReference type="AlphaFoldDB" id="A0A5E6QZV7"/>
<name>A0A5E6QZV7_PSEFL</name>
<dbReference type="InterPro" id="IPR022385">
    <property type="entry name" value="Rhs_assc_core"/>
</dbReference>
<protein>
    <recommendedName>
        <fullName evidence="3">RHS repeat-associated core domain-containing protein</fullName>
    </recommendedName>
</protein>
<dbReference type="Proteomes" id="UP000399692">
    <property type="component" value="Unassembled WGS sequence"/>
</dbReference>
<dbReference type="InterPro" id="IPR050708">
    <property type="entry name" value="T6SS_VgrG/RHS"/>
</dbReference>
<organism evidence="1 2">
    <name type="scientific">Pseudomonas fluorescens</name>
    <dbReference type="NCBI Taxonomy" id="294"/>
    <lineage>
        <taxon>Bacteria</taxon>
        <taxon>Pseudomonadati</taxon>
        <taxon>Pseudomonadota</taxon>
        <taxon>Gammaproteobacteria</taxon>
        <taxon>Pseudomonadales</taxon>
        <taxon>Pseudomonadaceae</taxon>
        <taxon>Pseudomonas</taxon>
    </lineage>
</organism>
<sequence>MLPNTTPPSVLPPALRFYQASSLATELQGERCITLLRHGESALAQLDNTTATRPLGVDQQGSIVRLQGAASSASIAYAAYGHHPLEEDASLLSFTGQKREPVTGYYLLGNGHRAYSPSLMKFLSPDSLSPFGSGGLNAYAYCLNDPINLTDPTGKTPWALTFMRKHVQPKIQVAKKSVDLASKALFPDPTSQESPRLGRAVIRKFASDQVDSTPFTQKLFKVNDNLTSHNDATLTTEHAGIYRDIATQNLSGQISNTSAHLEAARVWVTTEKGAERIVGATFNFMGAIAAGAEDKAGYATGRVLKQNNQAVRKHT</sequence>
<gene>
    <name evidence="1" type="ORF">PS631_01338</name>
</gene>
<dbReference type="SUPFAM" id="SSF56399">
    <property type="entry name" value="ADP-ribosylation"/>
    <property type="match status" value="1"/>
</dbReference>
<dbReference type="NCBIfam" id="TIGR03696">
    <property type="entry name" value="Rhs_assc_core"/>
    <property type="match status" value="1"/>
</dbReference>
<proteinExistence type="predicted"/>
<dbReference type="PANTHER" id="PTHR32305">
    <property type="match status" value="1"/>
</dbReference>
<evidence type="ECO:0000313" key="2">
    <source>
        <dbReference type="Proteomes" id="UP000399692"/>
    </source>
</evidence>
<dbReference type="RefSeq" id="WP_150569735.1">
    <property type="nucleotide sequence ID" value="NZ_CABVHF010000002.1"/>
</dbReference>
<evidence type="ECO:0000313" key="1">
    <source>
        <dbReference type="EMBL" id="VVM61955.1"/>
    </source>
</evidence>